<evidence type="ECO:0000313" key="1">
    <source>
        <dbReference type="EMBL" id="KAF9649744.1"/>
    </source>
</evidence>
<gene>
    <name evidence="1" type="ORF">BDM02DRAFT_3113395</name>
</gene>
<proteinExistence type="predicted"/>
<reference evidence="1" key="2">
    <citation type="journal article" date="2020" name="Nat. Commun.">
        <title>Large-scale genome sequencing of mycorrhizal fungi provides insights into the early evolution of symbiotic traits.</title>
        <authorList>
            <person name="Miyauchi S."/>
            <person name="Kiss E."/>
            <person name="Kuo A."/>
            <person name="Drula E."/>
            <person name="Kohler A."/>
            <person name="Sanchez-Garcia M."/>
            <person name="Morin E."/>
            <person name="Andreopoulos B."/>
            <person name="Barry K.W."/>
            <person name="Bonito G."/>
            <person name="Buee M."/>
            <person name="Carver A."/>
            <person name="Chen C."/>
            <person name="Cichocki N."/>
            <person name="Clum A."/>
            <person name="Culley D."/>
            <person name="Crous P.W."/>
            <person name="Fauchery L."/>
            <person name="Girlanda M."/>
            <person name="Hayes R.D."/>
            <person name="Keri Z."/>
            <person name="LaButti K."/>
            <person name="Lipzen A."/>
            <person name="Lombard V."/>
            <person name="Magnuson J."/>
            <person name="Maillard F."/>
            <person name="Murat C."/>
            <person name="Nolan M."/>
            <person name="Ohm R.A."/>
            <person name="Pangilinan J."/>
            <person name="Pereira M.F."/>
            <person name="Perotto S."/>
            <person name="Peter M."/>
            <person name="Pfister S."/>
            <person name="Riley R."/>
            <person name="Sitrit Y."/>
            <person name="Stielow J.B."/>
            <person name="Szollosi G."/>
            <person name="Zifcakova L."/>
            <person name="Stursova M."/>
            <person name="Spatafora J.W."/>
            <person name="Tedersoo L."/>
            <person name="Vaario L.M."/>
            <person name="Yamada A."/>
            <person name="Yan M."/>
            <person name="Wang P."/>
            <person name="Xu J."/>
            <person name="Bruns T."/>
            <person name="Baldrian P."/>
            <person name="Vilgalys R."/>
            <person name="Dunand C."/>
            <person name="Henrissat B."/>
            <person name="Grigoriev I.V."/>
            <person name="Hibbett D."/>
            <person name="Nagy L.G."/>
            <person name="Martin F.M."/>
        </authorList>
    </citation>
    <scope>NUCLEOTIDE SEQUENCE</scope>
    <source>
        <strain evidence="1">P2</strain>
    </source>
</reference>
<accession>A0ACB6ZJI2</accession>
<name>A0ACB6ZJI2_THEGA</name>
<reference evidence="1" key="1">
    <citation type="submission" date="2019-10" db="EMBL/GenBank/DDBJ databases">
        <authorList>
            <consortium name="DOE Joint Genome Institute"/>
            <person name="Kuo A."/>
            <person name="Miyauchi S."/>
            <person name="Kiss E."/>
            <person name="Drula E."/>
            <person name="Kohler A."/>
            <person name="Sanchez-Garcia M."/>
            <person name="Andreopoulos B."/>
            <person name="Barry K.W."/>
            <person name="Bonito G."/>
            <person name="Buee M."/>
            <person name="Carver A."/>
            <person name="Chen C."/>
            <person name="Cichocki N."/>
            <person name="Clum A."/>
            <person name="Culley D."/>
            <person name="Crous P.W."/>
            <person name="Fauchery L."/>
            <person name="Girlanda M."/>
            <person name="Hayes R."/>
            <person name="Keri Z."/>
            <person name="Labutti K."/>
            <person name="Lipzen A."/>
            <person name="Lombard V."/>
            <person name="Magnuson J."/>
            <person name="Maillard F."/>
            <person name="Morin E."/>
            <person name="Murat C."/>
            <person name="Nolan M."/>
            <person name="Ohm R."/>
            <person name="Pangilinan J."/>
            <person name="Pereira M."/>
            <person name="Perotto S."/>
            <person name="Peter M."/>
            <person name="Riley R."/>
            <person name="Sitrit Y."/>
            <person name="Stielow B."/>
            <person name="Szollosi G."/>
            <person name="Zifcakova L."/>
            <person name="Stursova M."/>
            <person name="Spatafora J.W."/>
            <person name="Tedersoo L."/>
            <person name="Vaario L.-M."/>
            <person name="Yamada A."/>
            <person name="Yan M."/>
            <person name="Wang P."/>
            <person name="Xu J."/>
            <person name="Bruns T."/>
            <person name="Baldrian P."/>
            <person name="Vilgalys R."/>
            <person name="Henrissat B."/>
            <person name="Grigoriev I.V."/>
            <person name="Hibbett D."/>
            <person name="Nagy L.G."/>
            <person name="Martin F.M."/>
        </authorList>
    </citation>
    <scope>NUCLEOTIDE SEQUENCE</scope>
    <source>
        <strain evidence="1">P2</strain>
    </source>
</reference>
<comment type="caution">
    <text evidence="1">The sequence shown here is derived from an EMBL/GenBank/DDBJ whole genome shotgun (WGS) entry which is preliminary data.</text>
</comment>
<evidence type="ECO:0000313" key="2">
    <source>
        <dbReference type="Proteomes" id="UP000886501"/>
    </source>
</evidence>
<sequence length="54" mass="5960">MSPELLGPPRFGSNGLPTPESDCYALGMVVYEVPGLRGELRLQAGDICPAWWRR</sequence>
<dbReference type="EMBL" id="MU117994">
    <property type="protein sequence ID" value="KAF9649744.1"/>
    <property type="molecule type" value="Genomic_DNA"/>
</dbReference>
<dbReference type="Proteomes" id="UP000886501">
    <property type="component" value="Unassembled WGS sequence"/>
</dbReference>
<protein>
    <submittedName>
        <fullName evidence="1">Uncharacterized protein</fullName>
    </submittedName>
</protein>
<keyword evidence="2" id="KW-1185">Reference proteome</keyword>
<organism evidence="1 2">
    <name type="scientific">Thelephora ganbajun</name>
    <name type="common">Ganba fungus</name>
    <dbReference type="NCBI Taxonomy" id="370292"/>
    <lineage>
        <taxon>Eukaryota</taxon>
        <taxon>Fungi</taxon>
        <taxon>Dikarya</taxon>
        <taxon>Basidiomycota</taxon>
        <taxon>Agaricomycotina</taxon>
        <taxon>Agaricomycetes</taxon>
        <taxon>Thelephorales</taxon>
        <taxon>Thelephoraceae</taxon>
        <taxon>Thelephora</taxon>
    </lineage>
</organism>